<dbReference type="InParanoid" id="A0A7M7J7E9"/>
<dbReference type="EnsemblMetazoa" id="XM_022789746">
    <property type="protein sequence ID" value="XP_022645481"/>
    <property type="gene ID" value="LOC111243741"/>
</dbReference>
<evidence type="ECO:0000313" key="3">
    <source>
        <dbReference type="EnsemblMetazoa" id="XP_022645481"/>
    </source>
</evidence>
<dbReference type="KEGG" id="vde:111243741"/>
<evidence type="ECO:0000256" key="2">
    <source>
        <dbReference type="ARBA" id="ARBA00022946"/>
    </source>
</evidence>
<comment type="similarity">
    <text evidence="1">Belongs to the mTERF family.</text>
</comment>
<dbReference type="PANTHER" id="PTHR15437:SF6">
    <property type="entry name" value="TRANSCRIPTION TERMINATION FACTOR, MITOCHONDRIAL"/>
    <property type="match status" value="1"/>
</dbReference>
<sequence length="465" mass="54194">MFFNGCKRIFAVQYKTSFPLQITNRAFVVIENPAPGNSNIEIYLTKSKDVPASGSVTNGSCEISPKLSILSEEALCTYISTRELYWQQKNIVRSVASSLLMSTQRIKHLISTYPALTVLAEEHFIQAAQDLIDPKTERFVRGRWQEVETRLRLISFYGVEVHRLRLAKWIWTQEFATLEERLKINTNPETKAFLCIQRKMFFNKLMFRYSTDGLTKTFEELYTTLHQYIGLSDSYELLHYLQRSPYLFVLPIRRIQDILSMLLDAGITKDEIRADLWILHHNLDVMKERIDQAHKINVSISKPWVLRCDDDRFGRYMQRRISDDEALQPHGSKIEFLAAKLSCTEADVKIMQTRFPLLLNINLKKLSSSIDYLLEQGYLSYQIQSFPRVLSLSLEQRTKKRIQEFQKVSNGLIKPRLHHLMSTDVNFQKVLNRLQRGTSRCPQKTTKEIILERASESSTSKPGFY</sequence>
<dbReference type="AlphaFoldDB" id="A0A7M7J7E9"/>
<reference evidence="3" key="1">
    <citation type="submission" date="2021-01" db="UniProtKB">
        <authorList>
            <consortium name="EnsemblMetazoa"/>
        </authorList>
    </citation>
    <scope>IDENTIFICATION</scope>
</reference>
<dbReference type="InterPro" id="IPR038538">
    <property type="entry name" value="MTERF_sf"/>
</dbReference>
<organism evidence="3 4">
    <name type="scientific">Varroa destructor</name>
    <name type="common">Honeybee mite</name>
    <dbReference type="NCBI Taxonomy" id="109461"/>
    <lineage>
        <taxon>Eukaryota</taxon>
        <taxon>Metazoa</taxon>
        <taxon>Ecdysozoa</taxon>
        <taxon>Arthropoda</taxon>
        <taxon>Chelicerata</taxon>
        <taxon>Arachnida</taxon>
        <taxon>Acari</taxon>
        <taxon>Parasitiformes</taxon>
        <taxon>Mesostigmata</taxon>
        <taxon>Gamasina</taxon>
        <taxon>Dermanyssoidea</taxon>
        <taxon>Varroidae</taxon>
        <taxon>Varroa</taxon>
    </lineage>
</organism>
<dbReference type="Pfam" id="PF02536">
    <property type="entry name" value="mTERF"/>
    <property type="match status" value="1"/>
</dbReference>
<dbReference type="GO" id="GO:0003676">
    <property type="term" value="F:nucleic acid binding"/>
    <property type="evidence" value="ECO:0007669"/>
    <property type="project" value="InterPro"/>
</dbReference>
<proteinExistence type="inferred from homology"/>
<evidence type="ECO:0000313" key="4">
    <source>
        <dbReference type="Proteomes" id="UP000594260"/>
    </source>
</evidence>
<name>A0A7M7J7E9_VARDE</name>
<accession>A0A7M7J7E9</accession>
<dbReference type="RefSeq" id="XP_022645481.1">
    <property type="nucleotide sequence ID" value="XM_022789746.1"/>
</dbReference>
<dbReference type="OrthoDB" id="75923at2759"/>
<dbReference type="GO" id="GO:0006393">
    <property type="term" value="P:termination of mitochondrial transcription"/>
    <property type="evidence" value="ECO:0007669"/>
    <property type="project" value="TreeGrafter"/>
</dbReference>
<dbReference type="GeneID" id="111243741"/>
<dbReference type="InterPro" id="IPR003690">
    <property type="entry name" value="MTERF"/>
</dbReference>
<dbReference type="SMART" id="SM00733">
    <property type="entry name" value="Mterf"/>
    <property type="match status" value="3"/>
</dbReference>
<dbReference type="PANTHER" id="PTHR15437">
    <property type="entry name" value="TRANSCRIPTION TERMINATION FACTOR, MITOCHONDRIAL"/>
    <property type="match status" value="1"/>
</dbReference>
<dbReference type="Proteomes" id="UP000594260">
    <property type="component" value="Unplaced"/>
</dbReference>
<dbReference type="GO" id="GO:0005759">
    <property type="term" value="C:mitochondrial matrix"/>
    <property type="evidence" value="ECO:0007669"/>
    <property type="project" value="TreeGrafter"/>
</dbReference>
<keyword evidence="4" id="KW-1185">Reference proteome</keyword>
<protein>
    <submittedName>
        <fullName evidence="3">Uncharacterized protein</fullName>
    </submittedName>
</protein>
<evidence type="ECO:0000256" key="1">
    <source>
        <dbReference type="ARBA" id="ARBA00007692"/>
    </source>
</evidence>
<dbReference type="Gene3D" id="1.25.70.10">
    <property type="entry name" value="Transcription termination factor 3, mitochondrial"/>
    <property type="match status" value="1"/>
</dbReference>
<keyword evidence="2" id="KW-0809">Transit peptide</keyword>